<evidence type="ECO:0000313" key="1">
    <source>
        <dbReference type="EMBL" id="SVC53530.1"/>
    </source>
</evidence>
<name>A0A382MYD6_9ZZZZ</name>
<dbReference type="Gene3D" id="3.40.50.720">
    <property type="entry name" value="NAD(P)-binding Rossmann-like Domain"/>
    <property type="match status" value="1"/>
</dbReference>
<dbReference type="AlphaFoldDB" id="A0A382MYD6"/>
<proteinExistence type="predicted"/>
<protein>
    <recommendedName>
        <fullName evidence="2">Short-chain dehydrogenase/reductase SDR</fullName>
    </recommendedName>
</protein>
<feature type="non-terminal residue" evidence="1">
    <location>
        <position position="1"/>
    </location>
</feature>
<dbReference type="SUPFAM" id="SSF51735">
    <property type="entry name" value="NAD(P)-binding Rossmann-fold domains"/>
    <property type="match status" value="1"/>
</dbReference>
<sequence>FTLTTGGLSQNPEAGTSAVSMVGGGGEAFARGAAIDLKQRYRINVVSPGWVAETRQQMGLDPMPGIWAKDLAKYYVYLVEGTATGEVANADEPLVSS</sequence>
<dbReference type="InterPro" id="IPR036291">
    <property type="entry name" value="NAD(P)-bd_dom_sf"/>
</dbReference>
<evidence type="ECO:0008006" key="2">
    <source>
        <dbReference type="Google" id="ProtNLM"/>
    </source>
</evidence>
<organism evidence="1">
    <name type="scientific">marine metagenome</name>
    <dbReference type="NCBI Taxonomy" id="408172"/>
    <lineage>
        <taxon>unclassified sequences</taxon>
        <taxon>metagenomes</taxon>
        <taxon>ecological metagenomes</taxon>
    </lineage>
</organism>
<gene>
    <name evidence="1" type="ORF">METZ01_LOCUS306384</name>
</gene>
<dbReference type="EMBL" id="UINC01096547">
    <property type="protein sequence ID" value="SVC53530.1"/>
    <property type="molecule type" value="Genomic_DNA"/>
</dbReference>
<reference evidence="1" key="1">
    <citation type="submission" date="2018-05" db="EMBL/GenBank/DDBJ databases">
        <authorList>
            <person name="Lanie J.A."/>
            <person name="Ng W.-L."/>
            <person name="Kazmierczak K.M."/>
            <person name="Andrzejewski T.M."/>
            <person name="Davidsen T.M."/>
            <person name="Wayne K.J."/>
            <person name="Tettelin H."/>
            <person name="Glass J.I."/>
            <person name="Rusch D."/>
            <person name="Podicherti R."/>
            <person name="Tsui H.-C.T."/>
            <person name="Winkler M.E."/>
        </authorList>
    </citation>
    <scope>NUCLEOTIDE SEQUENCE</scope>
</reference>
<accession>A0A382MYD6</accession>